<dbReference type="Pfam" id="PF13560">
    <property type="entry name" value="HTH_31"/>
    <property type="match status" value="1"/>
</dbReference>
<protein>
    <submittedName>
        <fullName evidence="1">Helix-turn-helix domain-containing protein</fullName>
    </submittedName>
</protein>
<dbReference type="InterPro" id="IPR001387">
    <property type="entry name" value="Cro/C1-type_HTH"/>
</dbReference>
<dbReference type="SUPFAM" id="SSF47413">
    <property type="entry name" value="lambda repressor-like DNA-binding domains"/>
    <property type="match status" value="1"/>
</dbReference>
<dbReference type="Pfam" id="PF17765">
    <property type="entry name" value="MLTR_LBD"/>
    <property type="match status" value="1"/>
</dbReference>
<accession>A0A125Q217</accession>
<dbReference type="RefSeq" id="WP_067302666.1">
    <property type="nucleotide sequence ID" value="NZ_LRMV01000011.1"/>
</dbReference>
<dbReference type="InterPro" id="IPR041413">
    <property type="entry name" value="MLTR_LBD"/>
</dbReference>
<name>A0A125Q217_9ACTN</name>
<dbReference type="Proteomes" id="UP000198226">
    <property type="component" value="Chromosome I"/>
</dbReference>
<dbReference type="GO" id="GO:0003677">
    <property type="term" value="F:DNA binding"/>
    <property type="evidence" value="ECO:0007669"/>
    <property type="project" value="InterPro"/>
</dbReference>
<reference evidence="2" key="1">
    <citation type="submission" date="2016-06" db="EMBL/GenBank/DDBJ databases">
        <authorList>
            <person name="Varghese N."/>
            <person name="Submissions Spin"/>
        </authorList>
    </citation>
    <scope>NUCLEOTIDE SEQUENCE [LARGE SCALE GENOMIC DNA]</scope>
    <source>
        <strain evidence="2">DSM 44983</strain>
    </source>
</reference>
<dbReference type="Gene3D" id="3.30.450.180">
    <property type="match status" value="1"/>
</dbReference>
<dbReference type="InterPro" id="IPR010982">
    <property type="entry name" value="Lambda_DNA-bd_dom_sf"/>
</dbReference>
<dbReference type="PANTHER" id="PTHR35010:SF2">
    <property type="entry name" value="BLL4672 PROTEIN"/>
    <property type="match status" value="1"/>
</dbReference>
<organism evidence="1 2">
    <name type="scientific">Micromonospora rifamycinica</name>
    <dbReference type="NCBI Taxonomy" id="291594"/>
    <lineage>
        <taxon>Bacteria</taxon>
        <taxon>Bacillati</taxon>
        <taxon>Actinomycetota</taxon>
        <taxon>Actinomycetes</taxon>
        <taxon>Micromonosporales</taxon>
        <taxon>Micromonosporaceae</taxon>
        <taxon>Micromonospora</taxon>
    </lineage>
</organism>
<dbReference type="PROSITE" id="PS50943">
    <property type="entry name" value="HTH_CROC1"/>
    <property type="match status" value="1"/>
</dbReference>
<dbReference type="Gene3D" id="1.10.260.40">
    <property type="entry name" value="lambda repressor-like DNA-binding domains"/>
    <property type="match status" value="1"/>
</dbReference>
<dbReference type="AlphaFoldDB" id="A0A125Q217"/>
<dbReference type="SMART" id="SM00530">
    <property type="entry name" value="HTH_XRE"/>
    <property type="match status" value="1"/>
</dbReference>
<gene>
    <name evidence="1" type="ORF">GA0070623_2184</name>
</gene>
<sequence>MQASGQLGEFLRSRRSRLSPEEAGVATYGGRRRVPGLRREELALLAGVSASYYARLEQGQATNASPEVLDALSRALRLDATERRHLTGLAAGHRRPAVRRSPPERVDPAVRQLVGALGDVPVLVLGRRLDVLAWNTAGHALFAGHLDPAAVDRPDRRPNMARLVFLDAHTRELYVDWPAKARAVVATLRMASGQHPADPLLAALVGELAVRSPEFAAGWADHRVKAGGAAGYVMRHPVVGELTVTQQTLRTTDDQAVVVATTAPGSPSQAAMTLLVHAAVTGRAATRQPLPAHG</sequence>
<dbReference type="OrthoDB" id="3806821at2"/>
<proteinExistence type="predicted"/>
<evidence type="ECO:0000313" key="1">
    <source>
        <dbReference type="EMBL" id="SCG53715.1"/>
    </source>
</evidence>
<dbReference type="EMBL" id="LT607752">
    <property type="protein sequence ID" value="SCG53715.1"/>
    <property type="molecule type" value="Genomic_DNA"/>
</dbReference>
<keyword evidence="2" id="KW-1185">Reference proteome</keyword>
<dbReference type="CDD" id="cd00093">
    <property type="entry name" value="HTH_XRE"/>
    <property type="match status" value="1"/>
</dbReference>
<evidence type="ECO:0000313" key="2">
    <source>
        <dbReference type="Proteomes" id="UP000198226"/>
    </source>
</evidence>
<dbReference type="PANTHER" id="PTHR35010">
    <property type="entry name" value="BLL4672 PROTEIN-RELATED"/>
    <property type="match status" value="1"/>
</dbReference>